<name>A0ABW6M166_9ACTN</name>
<dbReference type="EMBL" id="JBIAHM010000003">
    <property type="protein sequence ID" value="MFE9599247.1"/>
    <property type="molecule type" value="Genomic_DNA"/>
</dbReference>
<reference evidence="1 2" key="1">
    <citation type="submission" date="2024-10" db="EMBL/GenBank/DDBJ databases">
        <title>The Natural Products Discovery Center: Release of the First 8490 Sequenced Strains for Exploring Actinobacteria Biosynthetic Diversity.</title>
        <authorList>
            <person name="Kalkreuter E."/>
            <person name="Kautsar S.A."/>
            <person name="Yang D."/>
            <person name="Bader C.D."/>
            <person name="Teijaro C.N."/>
            <person name="Fluegel L."/>
            <person name="Davis C.M."/>
            <person name="Simpson J.R."/>
            <person name="Lauterbach L."/>
            <person name="Steele A.D."/>
            <person name="Gui C."/>
            <person name="Meng S."/>
            <person name="Li G."/>
            <person name="Viehrig K."/>
            <person name="Ye F."/>
            <person name="Su P."/>
            <person name="Kiefer A.F."/>
            <person name="Nichols A."/>
            <person name="Cepeda A.J."/>
            <person name="Yan W."/>
            <person name="Fan B."/>
            <person name="Jiang Y."/>
            <person name="Adhikari A."/>
            <person name="Zheng C.-J."/>
            <person name="Schuster L."/>
            <person name="Cowan T.M."/>
            <person name="Smanski M.J."/>
            <person name="Chevrette M.G."/>
            <person name="De Carvalho L.P.S."/>
            <person name="Shen B."/>
        </authorList>
    </citation>
    <scope>NUCLEOTIDE SEQUENCE [LARGE SCALE GENOMIC DNA]</scope>
    <source>
        <strain evidence="1 2">NPDC006488</strain>
    </source>
</reference>
<accession>A0ABW6M166</accession>
<organism evidence="1 2">
    <name type="scientific">Streptomyces hokutonensis</name>
    <dbReference type="NCBI Taxonomy" id="1306990"/>
    <lineage>
        <taxon>Bacteria</taxon>
        <taxon>Bacillati</taxon>
        <taxon>Actinomycetota</taxon>
        <taxon>Actinomycetes</taxon>
        <taxon>Kitasatosporales</taxon>
        <taxon>Streptomycetaceae</taxon>
        <taxon>Streptomyces</taxon>
    </lineage>
</organism>
<evidence type="ECO:0000313" key="2">
    <source>
        <dbReference type="Proteomes" id="UP001601303"/>
    </source>
</evidence>
<dbReference type="Proteomes" id="UP001601303">
    <property type="component" value="Unassembled WGS sequence"/>
</dbReference>
<proteinExistence type="predicted"/>
<dbReference type="RefSeq" id="WP_388105088.1">
    <property type="nucleotide sequence ID" value="NZ_JBIAHM010000003.1"/>
</dbReference>
<comment type="caution">
    <text evidence="1">The sequence shown here is derived from an EMBL/GenBank/DDBJ whole genome shotgun (WGS) entry which is preliminary data.</text>
</comment>
<evidence type="ECO:0000313" key="1">
    <source>
        <dbReference type="EMBL" id="MFE9599247.1"/>
    </source>
</evidence>
<sequence>MIEDAHAAGFDIQKRTVTGWIARGLLDRPRRRGAGRGSFPGLHSENQRKLFLLLLTKREEMPKLPALAVIPLTIWLWWGDEWVPRRQALKALTTWFGDGARSREVCQEAARGLLQQLDHPMASDTARNRLVRTFTEISYRGAMSETARAELETAVREVFEPPSVFKTTGMVRAVGPHTLPLTIEAVLGRASALAAAVQTLRGKHVTEELLGRAKALYQQSKREYAELRPALAAHTSGPLSGIFSERTVEEEVSSVGNDLVLGIGLLLTSPRAQAEFSRAL</sequence>
<keyword evidence="2" id="KW-1185">Reference proteome</keyword>
<protein>
    <submittedName>
        <fullName evidence="1">Uncharacterized protein</fullName>
    </submittedName>
</protein>
<gene>
    <name evidence="1" type="ORF">ACFYNQ_11760</name>
</gene>